<evidence type="ECO:0000313" key="1">
    <source>
        <dbReference type="EMBL" id="MXO50883.1"/>
    </source>
</evidence>
<name>A0A844Y0K7_9SPHN</name>
<dbReference type="Proteomes" id="UP000444185">
    <property type="component" value="Unassembled WGS sequence"/>
</dbReference>
<dbReference type="EMBL" id="WTYF01000004">
    <property type="protein sequence ID" value="MXO50883.1"/>
    <property type="molecule type" value="Genomic_DNA"/>
</dbReference>
<gene>
    <name evidence="1" type="ORF">GRI42_06140</name>
</gene>
<organism evidence="1 2">
    <name type="scientific">Qipengyuania gaetbuli</name>
    <dbReference type="NCBI Taxonomy" id="266952"/>
    <lineage>
        <taxon>Bacteria</taxon>
        <taxon>Pseudomonadati</taxon>
        <taxon>Pseudomonadota</taxon>
        <taxon>Alphaproteobacteria</taxon>
        <taxon>Sphingomonadales</taxon>
        <taxon>Erythrobacteraceae</taxon>
        <taxon>Qipengyuania</taxon>
    </lineage>
</organism>
<sequence length="135" mass="14735">MFLLDAATIDISFQLFQSSGTRSSAFLIEQKSYDCPLPTQFVTDLQGMRVAASGQPVSGRIADTVLPDIYNRDRHIKVALTGAAQPSGRLELVAKQDRGASAAGSMLDWLMSGSQPSDFAERNMGHTRCGERRLR</sequence>
<keyword evidence="2" id="KW-1185">Reference proteome</keyword>
<evidence type="ECO:0000313" key="2">
    <source>
        <dbReference type="Proteomes" id="UP000444185"/>
    </source>
</evidence>
<accession>A0A844Y0K7</accession>
<comment type="caution">
    <text evidence="1">The sequence shown here is derived from an EMBL/GenBank/DDBJ whole genome shotgun (WGS) entry which is preliminary data.</text>
</comment>
<protein>
    <submittedName>
        <fullName evidence="1">Uncharacterized protein</fullName>
    </submittedName>
</protein>
<proteinExistence type="predicted"/>
<dbReference type="AlphaFoldDB" id="A0A844Y0K7"/>
<reference evidence="1 2" key="1">
    <citation type="submission" date="2019-12" db="EMBL/GenBank/DDBJ databases">
        <title>Genomic-based taxomic classification of the family Erythrobacteraceae.</title>
        <authorList>
            <person name="Xu L."/>
        </authorList>
    </citation>
    <scope>NUCLEOTIDE SEQUENCE [LARGE SCALE GENOMIC DNA]</scope>
    <source>
        <strain evidence="1 2">DSM 16225</strain>
    </source>
</reference>